<evidence type="ECO:0000256" key="1">
    <source>
        <dbReference type="SAM" id="Phobius"/>
    </source>
</evidence>
<name>A0A2A6ZEJ1_9FIRM</name>
<dbReference type="Proteomes" id="UP000220752">
    <property type="component" value="Unassembled WGS sequence"/>
</dbReference>
<organism evidence="2 3">
    <name type="scientific">Faecalibacterium langellae</name>
    <dbReference type="NCBI Taxonomy" id="3435293"/>
    <lineage>
        <taxon>Bacteria</taxon>
        <taxon>Bacillati</taxon>
        <taxon>Bacillota</taxon>
        <taxon>Clostridia</taxon>
        <taxon>Eubacteriales</taxon>
        <taxon>Oscillospiraceae</taxon>
        <taxon>Faecalibacterium</taxon>
    </lineage>
</organism>
<dbReference type="EMBL" id="NMTQ01000011">
    <property type="protein sequence ID" value="PDX59769.1"/>
    <property type="molecule type" value="Genomic_DNA"/>
</dbReference>
<dbReference type="AlphaFoldDB" id="A0A2A6ZEJ1"/>
<dbReference type="InterPro" id="IPR024414">
    <property type="entry name" value="Uncharacterised_PrgI"/>
</dbReference>
<protein>
    <submittedName>
        <fullName evidence="2">PrgI family protein</fullName>
    </submittedName>
</protein>
<feature type="transmembrane region" description="Helical" evidence="1">
    <location>
        <begin position="26"/>
        <end position="43"/>
    </location>
</feature>
<gene>
    <name evidence="2" type="ORF">CGS46_02370</name>
</gene>
<comment type="caution">
    <text evidence="2">The sequence shown here is derived from an EMBL/GenBank/DDBJ whole genome shotgun (WGS) entry which is preliminary data.</text>
</comment>
<feature type="transmembrane region" description="Helical" evidence="1">
    <location>
        <begin position="49"/>
        <end position="69"/>
    </location>
</feature>
<accession>A0A2A6ZEJ1</accession>
<keyword evidence="1" id="KW-0812">Transmembrane</keyword>
<sequence length="125" mass="14194">MAYVTIPKDLSKVKNKVFLNLTKRQLICMGFAASIGVPFYFLTRGTLGTSNAAAGMVLLMLPEFFFALFEKNGMHLETILTNFINVRFKRPAVRRYEIENLYEYEPEKPVTPKVKKGGIIGKRKG</sequence>
<evidence type="ECO:0000313" key="3">
    <source>
        <dbReference type="Proteomes" id="UP000220752"/>
    </source>
</evidence>
<evidence type="ECO:0000313" key="2">
    <source>
        <dbReference type="EMBL" id="PDX59769.1"/>
    </source>
</evidence>
<keyword evidence="1" id="KW-0472">Membrane</keyword>
<dbReference type="Pfam" id="PF12666">
    <property type="entry name" value="PrgI"/>
    <property type="match status" value="1"/>
</dbReference>
<dbReference type="RefSeq" id="WP_097776609.1">
    <property type="nucleotide sequence ID" value="NZ_CABJDF010000003.1"/>
</dbReference>
<keyword evidence="3" id="KW-1185">Reference proteome</keyword>
<reference evidence="2 3" key="1">
    <citation type="journal article" date="2017" name="Front. Microbiol.">
        <title>New Insights into the Diversity of the Genus Faecalibacterium.</title>
        <authorList>
            <person name="Benevides L."/>
            <person name="Burman S."/>
            <person name="Martin R."/>
            <person name="Robert V."/>
            <person name="Thomas M."/>
            <person name="Miquel S."/>
            <person name="Chain F."/>
            <person name="Sokol H."/>
            <person name="Bermudez-Humaran L.G."/>
            <person name="Morrison M."/>
            <person name="Langella P."/>
            <person name="Azevedo V.A."/>
            <person name="Chatel J.M."/>
            <person name="Soares S."/>
        </authorList>
    </citation>
    <scope>NUCLEOTIDE SEQUENCE [LARGE SCALE GENOMIC DNA]</scope>
    <source>
        <strain evidence="3">CNCM I-4540</strain>
    </source>
</reference>
<proteinExistence type="predicted"/>
<keyword evidence="1" id="KW-1133">Transmembrane helix</keyword>